<organism evidence="2 3">
    <name type="scientific">Gehongia tenuis</name>
    <dbReference type="NCBI Taxonomy" id="2763655"/>
    <lineage>
        <taxon>Bacteria</taxon>
        <taxon>Bacillati</taxon>
        <taxon>Bacillota</taxon>
        <taxon>Clostridia</taxon>
        <taxon>Christensenellales</taxon>
        <taxon>Christensenellaceae</taxon>
        <taxon>Gehongia</taxon>
    </lineage>
</organism>
<dbReference type="RefSeq" id="WP_249315074.1">
    <property type="nucleotide sequence ID" value="NZ_JACRSR010000001.1"/>
</dbReference>
<evidence type="ECO:0000313" key="2">
    <source>
        <dbReference type="EMBL" id="MBC8531009.1"/>
    </source>
</evidence>
<evidence type="ECO:0000313" key="3">
    <source>
        <dbReference type="Proteomes" id="UP000623172"/>
    </source>
</evidence>
<name>A0A926D3Y4_9FIRM</name>
<evidence type="ECO:0000259" key="1">
    <source>
        <dbReference type="SMART" id="SM00849"/>
    </source>
</evidence>
<reference evidence="2" key="1">
    <citation type="submission" date="2020-08" db="EMBL/GenBank/DDBJ databases">
        <title>Genome public.</title>
        <authorList>
            <person name="Liu C."/>
            <person name="Sun Q."/>
        </authorList>
    </citation>
    <scope>NUCLEOTIDE SEQUENCE</scope>
    <source>
        <strain evidence="2">NSJ-53</strain>
    </source>
</reference>
<dbReference type="CDD" id="cd07716">
    <property type="entry name" value="RNaseZ_short-form-like_MBL-fold"/>
    <property type="match status" value="1"/>
</dbReference>
<dbReference type="InterPro" id="IPR001279">
    <property type="entry name" value="Metallo-B-lactamas"/>
</dbReference>
<dbReference type="AlphaFoldDB" id="A0A926D3Y4"/>
<accession>A0A926D3Y4</accession>
<dbReference type="Pfam" id="PF12706">
    <property type="entry name" value="Lactamase_B_2"/>
    <property type="match status" value="1"/>
</dbReference>
<dbReference type="PANTHER" id="PTHR46018:SF4">
    <property type="entry name" value="METALLO-HYDROLASE YHFI-RELATED"/>
    <property type="match status" value="1"/>
</dbReference>
<comment type="caution">
    <text evidence="2">The sequence shown here is derived from an EMBL/GenBank/DDBJ whole genome shotgun (WGS) entry which is preliminary data.</text>
</comment>
<dbReference type="InterPro" id="IPR036866">
    <property type="entry name" value="RibonucZ/Hydroxyglut_hydro"/>
</dbReference>
<dbReference type="GO" id="GO:0042781">
    <property type="term" value="F:3'-tRNA processing endoribonuclease activity"/>
    <property type="evidence" value="ECO:0007669"/>
    <property type="project" value="TreeGrafter"/>
</dbReference>
<dbReference type="Gene3D" id="3.60.15.10">
    <property type="entry name" value="Ribonuclease Z/Hydroxyacylglutathione hydrolase-like"/>
    <property type="match status" value="1"/>
</dbReference>
<dbReference type="EMBL" id="JACRSR010000001">
    <property type="protein sequence ID" value="MBC8531009.1"/>
    <property type="molecule type" value="Genomic_DNA"/>
</dbReference>
<dbReference type="Proteomes" id="UP000623172">
    <property type="component" value="Unassembled WGS sequence"/>
</dbReference>
<feature type="domain" description="Metallo-beta-lactamase" evidence="1">
    <location>
        <begin position="18"/>
        <end position="207"/>
    </location>
</feature>
<proteinExistence type="predicted"/>
<protein>
    <submittedName>
        <fullName evidence="2">MBL fold metallo-hydrolase</fullName>
    </submittedName>
</protein>
<keyword evidence="3" id="KW-1185">Reference proteome</keyword>
<gene>
    <name evidence="2" type="ORF">H8696_04015</name>
</gene>
<dbReference type="SUPFAM" id="SSF56281">
    <property type="entry name" value="Metallo-hydrolase/oxidoreductase"/>
    <property type="match status" value="1"/>
</dbReference>
<dbReference type="SMART" id="SM00849">
    <property type="entry name" value="Lactamase_B"/>
    <property type="match status" value="1"/>
</dbReference>
<dbReference type="PANTHER" id="PTHR46018">
    <property type="entry name" value="ZINC PHOSPHODIESTERASE ELAC PROTEIN 1"/>
    <property type="match status" value="1"/>
</dbReference>
<sequence>MRFTVLGKYGPYPPEDGATSGYLLECADLKILLDCGSGTAARLQRLTALEELDAVVISHLHQDHISDLGVLNYAMQMLTKKGLRQGKLPVYLPGAPADVLAMIEGFDHMRVGVYANRLDFTGLSLTFHPVRHPVPCYAMLLHGEGRTLFYSGDTAYFEGLMELVQGANCALMDACFLGEHPEGPHLSAHQAAMVARQAGIEQLYLTHMPPYADEAAYRREAGEVFPGAQVVREMESYTV</sequence>